<dbReference type="AlphaFoldDB" id="A0A0F2M4X3"/>
<name>A0A0F2M4X3_SPOSC</name>
<dbReference type="KEGG" id="ssck:SPSK_10110"/>
<reference evidence="1 2" key="2">
    <citation type="journal article" date="2015" name="Eukaryot. Cell">
        <title>Asexual propagation of a virulent clone complex in a human and feline outbreak of sporotrichosis.</title>
        <authorList>
            <person name="Teixeira Mde M."/>
            <person name="Rodrigues A.M."/>
            <person name="Tsui C.K."/>
            <person name="de Almeida L.G."/>
            <person name="Van Diepeningen A.D."/>
            <person name="van den Ende B.G."/>
            <person name="Fernandes G.F."/>
            <person name="Kano R."/>
            <person name="Hamelin R.C."/>
            <person name="Lopes-Bezerra L.M."/>
            <person name="Vasconcelos A.T."/>
            <person name="de Hoog S."/>
            <person name="de Camargo Z.P."/>
            <person name="Felipe M.S."/>
        </authorList>
    </citation>
    <scope>NUCLEOTIDE SEQUENCE [LARGE SCALE GENOMIC DNA]</scope>
    <source>
        <strain evidence="1 2">1099-18</strain>
    </source>
</reference>
<evidence type="ECO:0000313" key="1">
    <source>
        <dbReference type="EMBL" id="KJR84753.1"/>
    </source>
</evidence>
<sequence>MAPTSALTHCIVCVLRCKYIAYAPYAPSRWRVLGEFQILNLRLTEGSADSVGTSVWDSSVVGSVCCHSRWCFNHTAIVLSFSCCTTQTPGETQDTLKAVI</sequence>
<dbReference type="VEuPathDB" id="FungiDB:SPSK_10110"/>
<dbReference type="EMBL" id="AXCR01000007">
    <property type="protein sequence ID" value="KJR84753.1"/>
    <property type="molecule type" value="Genomic_DNA"/>
</dbReference>
<proteinExistence type="predicted"/>
<organism evidence="1 2">
    <name type="scientific">Sporothrix schenckii 1099-18</name>
    <dbReference type="NCBI Taxonomy" id="1397361"/>
    <lineage>
        <taxon>Eukaryota</taxon>
        <taxon>Fungi</taxon>
        <taxon>Dikarya</taxon>
        <taxon>Ascomycota</taxon>
        <taxon>Pezizomycotina</taxon>
        <taxon>Sordariomycetes</taxon>
        <taxon>Sordariomycetidae</taxon>
        <taxon>Ophiostomatales</taxon>
        <taxon>Ophiostomataceae</taxon>
        <taxon>Sporothrix</taxon>
    </lineage>
</organism>
<dbReference type="RefSeq" id="XP_016587429.1">
    <property type="nucleotide sequence ID" value="XM_016736666.1"/>
</dbReference>
<accession>A0A0F2M4X3</accession>
<dbReference type="Proteomes" id="UP000033710">
    <property type="component" value="Unassembled WGS sequence"/>
</dbReference>
<gene>
    <name evidence="1" type="ORF">SPSK_10110</name>
</gene>
<protein>
    <submittedName>
        <fullName evidence="1">Uncharacterized protein</fullName>
    </submittedName>
</protein>
<evidence type="ECO:0000313" key="2">
    <source>
        <dbReference type="Proteomes" id="UP000033710"/>
    </source>
</evidence>
<dbReference type="GeneID" id="27671943"/>
<comment type="caution">
    <text evidence="1">The sequence shown here is derived from an EMBL/GenBank/DDBJ whole genome shotgun (WGS) entry which is preliminary data.</text>
</comment>
<reference evidence="1 2" key="1">
    <citation type="journal article" date="2014" name="BMC Genomics">
        <title>Comparative genomics of the major fungal agents of human and animal Sporotrichosis: Sporothrix schenckii and Sporothrix brasiliensis.</title>
        <authorList>
            <person name="Teixeira M.M."/>
            <person name="de Almeida L.G."/>
            <person name="Kubitschek-Barreira P."/>
            <person name="Alves F.L."/>
            <person name="Kioshima E.S."/>
            <person name="Abadio A.K."/>
            <person name="Fernandes L."/>
            <person name="Derengowski L.S."/>
            <person name="Ferreira K.S."/>
            <person name="Souza R.C."/>
            <person name="Ruiz J.C."/>
            <person name="de Andrade N.C."/>
            <person name="Paes H.C."/>
            <person name="Nicola A.M."/>
            <person name="Albuquerque P."/>
            <person name="Gerber A.L."/>
            <person name="Martins V.P."/>
            <person name="Peconick L.D."/>
            <person name="Neto A.V."/>
            <person name="Chaucanez C.B."/>
            <person name="Silva P.A."/>
            <person name="Cunha O.L."/>
            <person name="de Oliveira F.F."/>
            <person name="dos Santos T.C."/>
            <person name="Barros A.L."/>
            <person name="Soares M.A."/>
            <person name="de Oliveira L.M."/>
            <person name="Marini M.M."/>
            <person name="Villalobos-Duno H."/>
            <person name="Cunha M.M."/>
            <person name="de Hoog S."/>
            <person name="da Silveira J.F."/>
            <person name="Henrissat B."/>
            <person name="Nino-Vega G.A."/>
            <person name="Cisalpino P.S."/>
            <person name="Mora-Montes H.M."/>
            <person name="Almeida S.R."/>
            <person name="Stajich J.E."/>
            <person name="Lopes-Bezerra L.M."/>
            <person name="Vasconcelos A.T."/>
            <person name="Felipe M.S."/>
        </authorList>
    </citation>
    <scope>NUCLEOTIDE SEQUENCE [LARGE SCALE GENOMIC DNA]</scope>
    <source>
        <strain evidence="1 2">1099-18</strain>
    </source>
</reference>